<name>G0TW33_TRYVY</name>
<evidence type="ECO:0000256" key="1">
    <source>
        <dbReference type="SAM" id="MobiDB-lite"/>
    </source>
</evidence>
<dbReference type="AlphaFoldDB" id="G0TW33"/>
<sequence>MEVEEDEHSVEEDVNEINSTLFALQDSLTCALREYGVLGKLRAQLRASVMSIMRVDPDLRGAVVGDVMRPCDIPLERRIALLLIHDFVRVHGLKLTASVFEEEANLEMVNKEECTALLGHEGLRRGGAPSAIEAVIVRAIGGDVAADHGVFTSSPVPPSPAPPGNTAPIQPAVRRDEDEKASCDTAERVEYSEQVEDGEDDLKILLHAGVAAGLNEYEDSVAFSDASVEDISFIDSQAYDFVDRF</sequence>
<evidence type="ECO:0000313" key="2">
    <source>
        <dbReference type="EMBL" id="CCC48149.1"/>
    </source>
</evidence>
<feature type="compositionally biased region" description="Pro residues" evidence="1">
    <location>
        <begin position="155"/>
        <end position="165"/>
    </location>
</feature>
<dbReference type="VEuPathDB" id="TriTrypDB:TvY486_0503500"/>
<accession>G0TW33</accession>
<protein>
    <submittedName>
        <fullName evidence="2">Uncharacterized protein</fullName>
    </submittedName>
</protein>
<dbReference type="InterPro" id="IPR006594">
    <property type="entry name" value="LisH"/>
</dbReference>
<proteinExistence type="predicted"/>
<dbReference type="PROSITE" id="PS50896">
    <property type="entry name" value="LISH"/>
    <property type="match status" value="1"/>
</dbReference>
<feature type="compositionally biased region" description="Basic and acidic residues" evidence="1">
    <location>
        <begin position="173"/>
        <end position="185"/>
    </location>
</feature>
<organism evidence="2">
    <name type="scientific">Trypanosoma vivax (strain Y486)</name>
    <dbReference type="NCBI Taxonomy" id="1055687"/>
    <lineage>
        <taxon>Eukaryota</taxon>
        <taxon>Discoba</taxon>
        <taxon>Euglenozoa</taxon>
        <taxon>Kinetoplastea</taxon>
        <taxon>Metakinetoplastina</taxon>
        <taxon>Trypanosomatida</taxon>
        <taxon>Trypanosomatidae</taxon>
        <taxon>Trypanosoma</taxon>
        <taxon>Duttonella</taxon>
    </lineage>
</organism>
<dbReference type="EMBL" id="HE573021">
    <property type="protein sequence ID" value="CCC48149.1"/>
    <property type="molecule type" value="Genomic_DNA"/>
</dbReference>
<gene>
    <name evidence="2" type="ORF">TVY486_0503500</name>
</gene>
<feature type="region of interest" description="Disordered" evidence="1">
    <location>
        <begin position="150"/>
        <end position="185"/>
    </location>
</feature>
<reference evidence="2" key="1">
    <citation type="journal article" date="2012" name="Proc. Natl. Acad. Sci. U.S.A.">
        <title>Antigenic diversity is generated by distinct evolutionary mechanisms in African trypanosome species.</title>
        <authorList>
            <person name="Jackson A.P."/>
            <person name="Berry A."/>
            <person name="Aslett M."/>
            <person name="Allison H.C."/>
            <person name="Burton P."/>
            <person name="Vavrova-Anderson J."/>
            <person name="Brown R."/>
            <person name="Browne H."/>
            <person name="Corton N."/>
            <person name="Hauser H."/>
            <person name="Gamble J."/>
            <person name="Gilderthorp R."/>
            <person name="Marcello L."/>
            <person name="McQuillan J."/>
            <person name="Otto T.D."/>
            <person name="Quail M.A."/>
            <person name="Sanders M.J."/>
            <person name="van Tonder A."/>
            <person name="Ginger M.L."/>
            <person name="Field M.C."/>
            <person name="Barry J.D."/>
            <person name="Hertz-Fowler C."/>
            <person name="Berriman M."/>
        </authorList>
    </citation>
    <scope>NUCLEOTIDE SEQUENCE</scope>
    <source>
        <strain evidence="2">Y486</strain>
    </source>
</reference>
<dbReference type="OMA" id="TIDGNVH"/>